<feature type="transmembrane region" description="Helical" evidence="6">
    <location>
        <begin position="423"/>
        <end position="447"/>
    </location>
</feature>
<comment type="subcellular location">
    <subcellularLocation>
        <location evidence="4">Cell membrane</location>
    </subcellularLocation>
    <subcellularLocation>
        <location evidence="1">Membrane</location>
        <topology evidence="1">Multi-pass membrane protein</topology>
    </subcellularLocation>
</comment>
<evidence type="ECO:0000313" key="8">
    <source>
        <dbReference type="Proteomes" id="UP000262939"/>
    </source>
</evidence>
<dbReference type="PANTHER" id="PTHR22550">
    <property type="entry name" value="SPORE GERMINATION PROTEIN"/>
    <property type="match status" value="1"/>
</dbReference>
<organism evidence="7 8">
    <name type="scientific">Peribacillus glennii</name>
    <dbReference type="NCBI Taxonomy" id="2303991"/>
    <lineage>
        <taxon>Bacteria</taxon>
        <taxon>Bacillati</taxon>
        <taxon>Bacillota</taxon>
        <taxon>Bacilli</taxon>
        <taxon>Bacillales</taxon>
        <taxon>Bacillaceae</taxon>
        <taxon>Peribacillus</taxon>
    </lineage>
</organism>
<feature type="transmembrane region" description="Helical" evidence="6">
    <location>
        <begin position="296"/>
        <end position="318"/>
    </location>
</feature>
<feature type="transmembrane region" description="Helical" evidence="6">
    <location>
        <begin position="392"/>
        <end position="411"/>
    </location>
</feature>
<dbReference type="Proteomes" id="UP000262939">
    <property type="component" value="Unassembled WGS sequence"/>
</dbReference>
<proteinExistence type="inferred from homology"/>
<dbReference type="EMBL" id="QVTD01000005">
    <property type="protein sequence ID" value="RFU63828.1"/>
    <property type="molecule type" value="Genomic_DNA"/>
</dbReference>
<evidence type="ECO:0000256" key="1">
    <source>
        <dbReference type="ARBA" id="ARBA00004141"/>
    </source>
</evidence>
<feature type="transmembrane region" description="Helical" evidence="6">
    <location>
        <begin position="368"/>
        <end position="386"/>
    </location>
</feature>
<evidence type="ECO:0000256" key="3">
    <source>
        <dbReference type="ARBA" id="ARBA00023136"/>
    </source>
</evidence>
<keyword evidence="3 4" id="KW-0472">Membrane</keyword>
<name>A0A372LDP5_9BACI</name>
<accession>A0A372LDP5</accession>
<dbReference type="InterPro" id="IPR050768">
    <property type="entry name" value="UPF0353/GerABKA_families"/>
</dbReference>
<gene>
    <name evidence="7" type="ORF">D0466_10210</name>
</gene>
<feature type="compositionally biased region" description="Basic and acidic residues" evidence="5">
    <location>
        <begin position="488"/>
        <end position="508"/>
    </location>
</feature>
<evidence type="ECO:0000256" key="4">
    <source>
        <dbReference type="PIRNR" id="PIRNR005690"/>
    </source>
</evidence>
<dbReference type="AlphaFoldDB" id="A0A372LDP5"/>
<keyword evidence="6" id="KW-1133">Transmembrane helix</keyword>
<reference evidence="7 8" key="1">
    <citation type="submission" date="2018-08" db="EMBL/GenBank/DDBJ databases">
        <title>Bacillus chawlae sp. nov., Bacillus glennii sp. nov., and Bacillus saganii sp. nov. Isolated from the Vehicle Assembly Building at Kennedy Space Center where the Viking Spacecraft were Assembled.</title>
        <authorList>
            <person name="Seuylemezian A."/>
            <person name="Vaishampayan P."/>
        </authorList>
    </citation>
    <scope>NUCLEOTIDE SEQUENCE [LARGE SCALE GENOMIC DNA]</scope>
    <source>
        <strain evidence="7 8">V44-8</strain>
    </source>
</reference>
<protein>
    <submittedName>
        <fullName evidence="7">Spore germination protein</fullName>
    </submittedName>
</protein>
<dbReference type="GO" id="GO:0009847">
    <property type="term" value="P:spore germination"/>
    <property type="evidence" value="ECO:0007669"/>
    <property type="project" value="UniProtKB-UniRule"/>
</dbReference>
<evidence type="ECO:0000256" key="5">
    <source>
        <dbReference type="SAM" id="MobiDB-lite"/>
    </source>
</evidence>
<dbReference type="PIRSF" id="PIRSF005690">
    <property type="entry name" value="GerBA"/>
    <property type="match status" value="1"/>
</dbReference>
<dbReference type="InterPro" id="IPR004995">
    <property type="entry name" value="Spore_Ger"/>
</dbReference>
<keyword evidence="6" id="KW-0812">Transmembrane</keyword>
<dbReference type="Pfam" id="PF03323">
    <property type="entry name" value="GerA"/>
    <property type="match status" value="1"/>
</dbReference>
<evidence type="ECO:0000256" key="6">
    <source>
        <dbReference type="SAM" id="Phobius"/>
    </source>
</evidence>
<evidence type="ECO:0000256" key="2">
    <source>
        <dbReference type="ARBA" id="ARBA00005278"/>
    </source>
</evidence>
<evidence type="ECO:0000313" key="7">
    <source>
        <dbReference type="EMBL" id="RFU63828.1"/>
    </source>
</evidence>
<comment type="caution">
    <text evidence="7">The sequence shown here is derived from an EMBL/GenBank/DDBJ whole genome shotgun (WGS) entry which is preliminary data.</text>
</comment>
<dbReference type="GO" id="GO:0005886">
    <property type="term" value="C:plasma membrane"/>
    <property type="evidence" value="ECO:0007669"/>
    <property type="project" value="UniProtKB-SubCell"/>
</dbReference>
<dbReference type="OrthoDB" id="9772630at2"/>
<feature type="region of interest" description="Disordered" evidence="5">
    <location>
        <begin position="482"/>
        <end position="508"/>
    </location>
</feature>
<sequence length="508" mass="56533">MNFFKKKKKRIPPLPKNKAIPHVGDPAEDFEELFKKFKASKDFLSFQYPSEGAFTVSYFKTIVSPNQVHKEILLVLAEQQPSTLIEAKKVIPIENMKISTDLKVIQNAAMRGAVIIQLEKGNGNCLLVPCVSSEKRQISVPETEFSVVGPKEAFVESLETNVNLIRKRLPVPELQLKEIKVGKISQTRTAILYIDGIANHENVNRVCQRISELDYDTIADSSYIAQMIADNQNSAFPQFIDTERPDRAASVLSEGKVVILVDGSPHALIGPASIGEFFSAFEDYLLNWHIASGFRLIRLFAVLFSVMSTSMYVAVITYHYQSIPEDLLPTLIASRGAVPFPPILEALILEGTIELLREAGARLPTKVGQTIGIVGGIVIGTAAVQAGFVSNVLLMLVALAALASFTTPIYQISNTIRLIRFPFLIAAQLYGLLGVAICAAFFLSHLLKLTSLGRPYLEPLYPLRLQDMKDSFIRLPFSRQKKRPVNLRPEEAIRFEPKQEPKPRDIDE</sequence>
<dbReference type="RefSeq" id="WP_117322464.1">
    <property type="nucleotide sequence ID" value="NZ_QVTD01000005.1"/>
</dbReference>
<comment type="similarity">
    <text evidence="2 4">Belongs to the GerABKA family.</text>
</comment>
<dbReference type="PANTHER" id="PTHR22550:SF5">
    <property type="entry name" value="LEUCINE ZIPPER PROTEIN 4"/>
    <property type="match status" value="1"/>
</dbReference>
<keyword evidence="8" id="KW-1185">Reference proteome</keyword>